<dbReference type="PROSITE" id="PS50110">
    <property type="entry name" value="RESPONSE_REGULATORY"/>
    <property type="match status" value="1"/>
</dbReference>
<dbReference type="InterPro" id="IPR003594">
    <property type="entry name" value="HATPase_dom"/>
</dbReference>
<proteinExistence type="predicted"/>
<evidence type="ECO:0000259" key="17">
    <source>
        <dbReference type="PROSITE" id="PS50110"/>
    </source>
</evidence>
<reference evidence="19 20" key="1">
    <citation type="journal article" date="2019" name="Front. Microbiol.">
        <title>Genomes of Neutrophilic Sulfur-Oxidizing Chemolithoautotrophs Representing 9 Proteobacterial Species From 8 Genera.</title>
        <authorList>
            <person name="Watanabe T."/>
            <person name="Kojima H."/>
            <person name="Umezawa K."/>
            <person name="Hori C."/>
            <person name="Takasuka T.E."/>
            <person name="Kato Y."/>
            <person name="Fukui M."/>
        </authorList>
    </citation>
    <scope>NUCLEOTIDE SEQUENCE [LARGE SCALE GENOMIC DNA]</scope>
    <source>
        <strain evidence="19 20">TTN</strain>
    </source>
</reference>
<dbReference type="Proteomes" id="UP000286806">
    <property type="component" value="Unassembled WGS sequence"/>
</dbReference>
<dbReference type="EC" id="2.7.13.3" evidence="3"/>
<evidence type="ECO:0000256" key="13">
    <source>
        <dbReference type="ARBA" id="ARBA00070152"/>
    </source>
</evidence>
<accession>A0A401JHU6</accession>
<evidence type="ECO:0000256" key="6">
    <source>
        <dbReference type="ARBA" id="ARBA00022692"/>
    </source>
</evidence>
<evidence type="ECO:0000256" key="12">
    <source>
        <dbReference type="ARBA" id="ARBA00058004"/>
    </source>
</evidence>
<evidence type="ECO:0000256" key="7">
    <source>
        <dbReference type="ARBA" id="ARBA00022741"/>
    </source>
</evidence>
<keyword evidence="4" id="KW-1003">Cell membrane</keyword>
<evidence type="ECO:0000256" key="11">
    <source>
        <dbReference type="ARBA" id="ARBA00023136"/>
    </source>
</evidence>
<dbReference type="Pfam" id="PF01627">
    <property type="entry name" value="Hpt"/>
    <property type="match status" value="1"/>
</dbReference>
<dbReference type="CDD" id="cd00082">
    <property type="entry name" value="HisKA"/>
    <property type="match status" value="1"/>
</dbReference>
<dbReference type="Pfam" id="PF00512">
    <property type="entry name" value="HisKA"/>
    <property type="match status" value="1"/>
</dbReference>
<gene>
    <name evidence="19" type="ORF">SFMTTN_3343</name>
</gene>
<dbReference type="Pfam" id="PF00072">
    <property type="entry name" value="Response_reg"/>
    <property type="match status" value="1"/>
</dbReference>
<evidence type="ECO:0000256" key="15">
    <source>
        <dbReference type="PROSITE-ProRule" id="PRU00169"/>
    </source>
</evidence>
<keyword evidence="11" id="KW-0472">Membrane</keyword>
<dbReference type="GO" id="GO:0000155">
    <property type="term" value="F:phosphorelay sensor kinase activity"/>
    <property type="evidence" value="ECO:0007669"/>
    <property type="project" value="InterPro"/>
</dbReference>
<organism evidence="19 20">
    <name type="scientific">Sulfuriferula multivorans</name>
    <dbReference type="NCBI Taxonomy" id="1559896"/>
    <lineage>
        <taxon>Bacteria</taxon>
        <taxon>Pseudomonadati</taxon>
        <taxon>Pseudomonadota</taxon>
        <taxon>Betaproteobacteria</taxon>
        <taxon>Nitrosomonadales</taxon>
        <taxon>Sulfuricellaceae</taxon>
        <taxon>Sulfuriferula</taxon>
    </lineage>
</organism>
<dbReference type="Gene3D" id="3.30.565.10">
    <property type="entry name" value="Histidine kinase-like ATPase, C-terminal domain"/>
    <property type="match status" value="1"/>
</dbReference>
<dbReference type="InterPro" id="IPR036097">
    <property type="entry name" value="HisK_dim/P_sf"/>
</dbReference>
<evidence type="ECO:0000256" key="5">
    <source>
        <dbReference type="ARBA" id="ARBA00022553"/>
    </source>
</evidence>
<evidence type="ECO:0000256" key="4">
    <source>
        <dbReference type="ARBA" id="ARBA00022475"/>
    </source>
</evidence>
<evidence type="ECO:0000256" key="14">
    <source>
        <dbReference type="PROSITE-ProRule" id="PRU00110"/>
    </source>
</evidence>
<evidence type="ECO:0000256" key="3">
    <source>
        <dbReference type="ARBA" id="ARBA00012438"/>
    </source>
</evidence>
<comment type="caution">
    <text evidence="19">The sequence shown here is derived from an EMBL/GenBank/DDBJ whole genome shotgun (WGS) entry which is preliminary data.</text>
</comment>
<keyword evidence="9" id="KW-1133">Transmembrane helix</keyword>
<comment type="catalytic activity">
    <reaction evidence="1">
        <text>ATP + protein L-histidine = ADP + protein N-phospho-L-histidine.</text>
        <dbReference type="EC" id="2.7.13.3"/>
    </reaction>
</comment>
<dbReference type="AlphaFoldDB" id="A0A401JHU6"/>
<dbReference type="InterPro" id="IPR001789">
    <property type="entry name" value="Sig_transdc_resp-reg_receiver"/>
</dbReference>
<keyword evidence="20" id="KW-1185">Reference proteome</keyword>
<evidence type="ECO:0000313" key="19">
    <source>
        <dbReference type="EMBL" id="GBL47503.1"/>
    </source>
</evidence>
<dbReference type="InterPro" id="IPR011006">
    <property type="entry name" value="CheY-like_superfamily"/>
</dbReference>
<dbReference type="SMART" id="SM00448">
    <property type="entry name" value="REC"/>
    <property type="match status" value="1"/>
</dbReference>
<dbReference type="InterPro" id="IPR003661">
    <property type="entry name" value="HisK_dim/P_dom"/>
</dbReference>
<dbReference type="GO" id="GO:0005886">
    <property type="term" value="C:plasma membrane"/>
    <property type="evidence" value="ECO:0007669"/>
    <property type="project" value="UniProtKB-SubCell"/>
</dbReference>
<dbReference type="InterPro" id="IPR005467">
    <property type="entry name" value="His_kinase_dom"/>
</dbReference>
<keyword evidence="6" id="KW-0812">Transmembrane</keyword>
<dbReference type="SUPFAM" id="SSF52172">
    <property type="entry name" value="CheY-like"/>
    <property type="match status" value="1"/>
</dbReference>
<dbReference type="SMART" id="SM00387">
    <property type="entry name" value="HATPase_c"/>
    <property type="match status" value="1"/>
</dbReference>
<evidence type="ECO:0000256" key="8">
    <source>
        <dbReference type="ARBA" id="ARBA00022840"/>
    </source>
</evidence>
<dbReference type="PROSITE" id="PS50894">
    <property type="entry name" value="HPT"/>
    <property type="match status" value="1"/>
</dbReference>
<dbReference type="SUPFAM" id="SSF47384">
    <property type="entry name" value="Homodimeric domain of signal transducing histidine kinase"/>
    <property type="match status" value="1"/>
</dbReference>
<comment type="function">
    <text evidence="12">Member of the two-component regulatory system BvgS/BvgA. Phosphorylates BvgA via a four-step phosphorelay in response to environmental signals.</text>
</comment>
<dbReference type="InterPro" id="IPR004358">
    <property type="entry name" value="Sig_transdc_His_kin-like_C"/>
</dbReference>
<evidence type="ECO:0000259" key="16">
    <source>
        <dbReference type="PROSITE" id="PS50109"/>
    </source>
</evidence>
<protein>
    <recommendedName>
        <fullName evidence="13">Virulence sensor protein BvgS</fullName>
        <ecNumber evidence="3">2.7.13.3</ecNumber>
    </recommendedName>
</protein>
<dbReference type="CDD" id="cd16922">
    <property type="entry name" value="HATPase_EvgS-ArcB-TorS-like"/>
    <property type="match status" value="1"/>
</dbReference>
<dbReference type="Gene3D" id="3.40.50.2300">
    <property type="match status" value="1"/>
</dbReference>
<keyword evidence="5 15" id="KW-0597">Phosphoprotein</keyword>
<evidence type="ECO:0000259" key="18">
    <source>
        <dbReference type="PROSITE" id="PS50894"/>
    </source>
</evidence>
<dbReference type="PANTHER" id="PTHR45339">
    <property type="entry name" value="HYBRID SIGNAL TRANSDUCTION HISTIDINE KINASE J"/>
    <property type="match status" value="1"/>
</dbReference>
<dbReference type="InterPro" id="IPR008207">
    <property type="entry name" value="Sig_transdc_His_kin_Hpt_dom"/>
</dbReference>
<dbReference type="PANTHER" id="PTHR45339:SF1">
    <property type="entry name" value="HYBRID SIGNAL TRANSDUCTION HISTIDINE KINASE J"/>
    <property type="match status" value="1"/>
</dbReference>
<dbReference type="SMART" id="SM00388">
    <property type="entry name" value="HisKA"/>
    <property type="match status" value="1"/>
</dbReference>
<evidence type="ECO:0000256" key="9">
    <source>
        <dbReference type="ARBA" id="ARBA00022989"/>
    </source>
</evidence>
<feature type="modified residue" description="4-aspartylphosphate" evidence="15">
    <location>
        <position position="332"/>
    </location>
</feature>
<feature type="domain" description="Response regulatory" evidence="17">
    <location>
        <begin position="283"/>
        <end position="400"/>
    </location>
</feature>
<feature type="modified residue" description="Phosphohistidine" evidence="14">
    <location>
        <position position="487"/>
    </location>
</feature>
<dbReference type="SUPFAM" id="SSF55874">
    <property type="entry name" value="ATPase domain of HSP90 chaperone/DNA topoisomerase II/histidine kinase"/>
    <property type="match status" value="1"/>
</dbReference>
<dbReference type="FunFam" id="3.30.565.10:FF:000010">
    <property type="entry name" value="Sensor histidine kinase RcsC"/>
    <property type="match status" value="1"/>
</dbReference>
<feature type="domain" description="HPt" evidence="18">
    <location>
        <begin position="448"/>
        <end position="541"/>
    </location>
</feature>
<evidence type="ECO:0000256" key="2">
    <source>
        <dbReference type="ARBA" id="ARBA00004651"/>
    </source>
</evidence>
<dbReference type="InterPro" id="IPR036890">
    <property type="entry name" value="HATPase_C_sf"/>
</dbReference>
<dbReference type="GO" id="GO:0005524">
    <property type="term" value="F:ATP binding"/>
    <property type="evidence" value="ECO:0007669"/>
    <property type="project" value="UniProtKB-KW"/>
</dbReference>
<keyword evidence="10" id="KW-0902">Two-component regulatory system</keyword>
<dbReference type="CDD" id="cd17546">
    <property type="entry name" value="REC_hyHK_CKI1_RcsC-like"/>
    <property type="match status" value="1"/>
</dbReference>
<keyword evidence="8" id="KW-0067">ATP-binding</keyword>
<evidence type="ECO:0000256" key="1">
    <source>
        <dbReference type="ARBA" id="ARBA00000085"/>
    </source>
</evidence>
<keyword evidence="7" id="KW-0547">Nucleotide-binding</keyword>
<dbReference type="Pfam" id="PF02518">
    <property type="entry name" value="HATPase_c"/>
    <property type="match status" value="1"/>
</dbReference>
<dbReference type="EMBL" id="BGOW01000045">
    <property type="protein sequence ID" value="GBL47503.1"/>
    <property type="molecule type" value="Genomic_DNA"/>
</dbReference>
<dbReference type="PROSITE" id="PS50109">
    <property type="entry name" value="HIS_KIN"/>
    <property type="match status" value="1"/>
</dbReference>
<name>A0A401JHU6_9PROT</name>
<dbReference type="SUPFAM" id="SSF47226">
    <property type="entry name" value="Histidine-containing phosphotransfer domain, HPT domain"/>
    <property type="match status" value="1"/>
</dbReference>
<sequence>MLTALPIYVAALISRMNEAKLKAEEASTAKTRFVANMSHEIRTPLNGIIGIGTLFKATPLNSEQRDLLDTLDSSSRLLVSLLNNVLDFAKIEDGKLTIEHTSFSVHKLLEETVKIFHSNAEAKNIHLDTHIATTTDMLRGDPHRLQQVLANLVGNAIKFTELGGVTLSVTLLGEDEHHCNLRFEVADTGVGIPTSAQGKIFESFTQADISTTRRFGGSGLGLTISKHLVEAMGGRLSFESAENMGSRFWFDMPLEKTLLTQPEHDWVVPLAATRDAHLGSSLRILVCEDDATNQKILLRLLELAGHQASLANNGEELLDHLERASFDLVIADLNMAGMSGTDALKLYRFTRPDDTRTRFILHTADATPGARQSGKEAGFDAFLSKPVDASTLFSTIANLLGMPATTSETWLNTVMGGSHPNPIPASSETNAVLDAATLSELEILGAGDALFVQRLLRNYLRDSSELLDKIEYAVKHKQYGALRDHCHALKGNSLSVGARGVFVRAETMDQADPGELRFRGIAMLGLLRTDYTAARAAIEDYLSRRQTAAR</sequence>
<dbReference type="InterPro" id="IPR036641">
    <property type="entry name" value="HPT_dom_sf"/>
</dbReference>
<comment type="subcellular location">
    <subcellularLocation>
        <location evidence="2">Cell membrane</location>
        <topology evidence="2">Multi-pass membrane protein</topology>
    </subcellularLocation>
</comment>
<evidence type="ECO:0000313" key="20">
    <source>
        <dbReference type="Proteomes" id="UP000286806"/>
    </source>
</evidence>
<dbReference type="PRINTS" id="PR00344">
    <property type="entry name" value="BCTRLSENSOR"/>
</dbReference>
<dbReference type="Gene3D" id="1.10.287.130">
    <property type="match status" value="1"/>
</dbReference>
<evidence type="ECO:0000256" key="10">
    <source>
        <dbReference type="ARBA" id="ARBA00023012"/>
    </source>
</evidence>
<dbReference type="Gene3D" id="1.20.120.160">
    <property type="entry name" value="HPT domain"/>
    <property type="match status" value="1"/>
</dbReference>
<feature type="domain" description="Histidine kinase" evidence="16">
    <location>
        <begin position="36"/>
        <end position="256"/>
    </location>
</feature>